<keyword evidence="2" id="KW-1185">Reference proteome</keyword>
<evidence type="ECO:0008006" key="3">
    <source>
        <dbReference type="Google" id="ProtNLM"/>
    </source>
</evidence>
<name>A0A4U6QKB9_9ACTN</name>
<dbReference type="AlphaFoldDB" id="A0A4U6QKB9"/>
<organism evidence="1 2">
    <name type="scientific">Nakamurella flava</name>
    <dbReference type="NCBI Taxonomy" id="2576308"/>
    <lineage>
        <taxon>Bacteria</taxon>
        <taxon>Bacillati</taxon>
        <taxon>Actinomycetota</taxon>
        <taxon>Actinomycetes</taxon>
        <taxon>Nakamurellales</taxon>
        <taxon>Nakamurellaceae</taxon>
        <taxon>Nakamurella</taxon>
    </lineage>
</organism>
<dbReference type="EMBL" id="SZZH01000001">
    <property type="protein sequence ID" value="TKV60914.1"/>
    <property type="molecule type" value="Genomic_DNA"/>
</dbReference>
<accession>A0A4U6QKB9</accession>
<dbReference type="OrthoDB" id="3825591at2"/>
<reference evidence="1 2" key="1">
    <citation type="submission" date="2019-05" db="EMBL/GenBank/DDBJ databases">
        <title>Nakamurella sp. N5BH11, whole genome shotgun sequence.</title>
        <authorList>
            <person name="Tuo L."/>
        </authorList>
    </citation>
    <scope>NUCLEOTIDE SEQUENCE [LARGE SCALE GENOMIC DNA]</scope>
    <source>
        <strain evidence="1 2">N5BH11</strain>
    </source>
</reference>
<evidence type="ECO:0000313" key="2">
    <source>
        <dbReference type="Proteomes" id="UP000306985"/>
    </source>
</evidence>
<dbReference type="RefSeq" id="WP_137448217.1">
    <property type="nucleotide sequence ID" value="NZ_SZZH01000001.1"/>
</dbReference>
<dbReference type="Proteomes" id="UP000306985">
    <property type="component" value="Unassembled WGS sequence"/>
</dbReference>
<sequence length="214" mass="22878">MPETTEAAVVDLLSRVDRLWAPIVRWLGRAPEELPSGKRAKWWADTVSRYAAAVSATPRFAGKLADLIPLQDTVGVAVQSLVVLGVARENGLTDADGDHRAERIALLSRVLLNRPLTAAAVQPLLDRGVGVYVDDVLGSAEERSGKAGVIKVLLRVAGTFGRIDELVGARPKGGRFMRLVSMIPVVGVVGGYFSEQKALHKAAAAAQKDLLGRR</sequence>
<gene>
    <name evidence="1" type="ORF">FDO65_04435</name>
</gene>
<comment type="caution">
    <text evidence="1">The sequence shown here is derived from an EMBL/GenBank/DDBJ whole genome shotgun (WGS) entry which is preliminary data.</text>
</comment>
<proteinExistence type="predicted"/>
<protein>
    <recommendedName>
        <fullName evidence="3">EcsC family protein</fullName>
    </recommendedName>
</protein>
<evidence type="ECO:0000313" key="1">
    <source>
        <dbReference type="EMBL" id="TKV60914.1"/>
    </source>
</evidence>